<evidence type="ECO:0000313" key="5">
    <source>
        <dbReference type="Proteomes" id="UP000189670"/>
    </source>
</evidence>
<dbReference type="AlphaFoldDB" id="A0A1V1PIS8"/>
<dbReference type="SUPFAM" id="SSF51735">
    <property type="entry name" value="NAD(P)-binding Rossmann-fold domains"/>
    <property type="match status" value="2"/>
</dbReference>
<dbReference type="InterPro" id="IPR051203">
    <property type="entry name" value="Polysaccharide_Synthase-Rel"/>
</dbReference>
<accession>A0A1V1PIS8</accession>
<proteinExistence type="inferred from homology"/>
<comment type="caution">
    <text evidence="4">The sequence shown here is derived from an EMBL/GenBank/DDBJ whole genome shotgun (WGS) entry which is preliminary data.</text>
</comment>
<sequence length="617" mass="70099">MKHLLRSKNFYLVFVIDILLVMFSWWLAFGIRMDFVIPEHYNQALRQLMPLIILIKMAIFFSFSLYQGMWRFTSLFDLVNVVKAVTISTLLLILLVMVLHRFEGYPRSVFIIDFGLCLIFIGGFRASIRMFYTRHSGMSFFPTFSNISTSKRLLIIGAGSTGERVLREIRDNPSLKLQPVGFLDDNPLKQGKTIHGVAVMGRVAQIDSFVDLFDEILIAIPKTSQENMRRIVSSCESTGRRFRTVPAISELIDGRISVKALRDVTLQDLMGREEVHLNKTEISRYIHEKRVLITGAGGSIGSELVRQVSRFHPRRLGLMEISEINLFRVEMECRQRFGYMDVESFLGDIRDKDALAHVFQIFQPEVVFHAAAYKHVPMQEQHPWEAVINNIQGTFNLVNIARKSQVERFVLVSTDKAVRPTNVMGASKRVAEQLVLCANVHANSQFMVVRFGNVMGSSGSVIPIFQDQIARGGPVTVTHPEVTRFFMSIPEAAQLILQAGAMGEGGEIFILDMGHAVRIVDLAQDLIRLHGYEPHRDIEIQYTGLRPGEKLYEELITEGEGIVETQHEKILVLRGQVDQMDHIHAKIDKIIRVAKTYDPQAIKKALKSVVSEYQPEL</sequence>
<protein>
    <submittedName>
        <fullName evidence="4">Capsular polysaccharide biosynthesis protein CapD</fullName>
    </submittedName>
</protein>
<feature type="transmembrane region" description="Helical" evidence="2">
    <location>
        <begin position="9"/>
        <end position="28"/>
    </location>
</feature>
<dbReference type="PANTHER" id="PTHR43318:SF1">
    <property type="entry name" value="POLYSACCHARIDE BIOSYNTHESIS PROTEIN EPSC-RELATED"/>
    <property type="match status" value="1"/>
</dbReference>
<feature type="transmembrane region" description="Helical" evidence="2">
    <location>
        <begin position="48"/>
        <end position="66"/>
    </location>
</feature>
<name>A0A1V1PIS8_9BACT</name>
<evidence type="ECO:0000256" key="1">
    <source>
        <dbReference type="ARBA" id="ARBA00007430"/>
    </source>
</evidence>
<dbReference type="Gene3D" id="3.40.50.720">
    <property type="entry name" value="NAD(P)-binding Rossmann-like Domain"/>
    <property type="match status" value="2"/>
</dbReference>
<gene>
    <name evidence="4" type="primary">capD</name>
    <name evidence="4" type="ORF">OMM_00021</name>
</gene>
<dbReference type="Pfam" id="PF02719">
    <property type="entry name" value="Polysacc_synt_2"/>
    <property type="match status" value="1"/>
</dbReference>
<evidence type="ECO:0000313" key="4">
    <source>
        <dbReference type="EMBL" id="ETR74690.1"/>
    </source>
</evidence>
<evidence type="ECO:0000256" key="2">
    <source>
        <dbReference type="SAM" id="Phobius"/>
    </source>
</evidence>
<dbReference type="PANTHER" id="PTHR43318">
    <property type="entry name" value="UDP-N-ACETYLGLUCOSAMINE 4,6-DEHYDRATASE"/>
    <property type="match status" value="1"/>
</dbReference>
<keyword evidence="2" id="KW-0472">Membrane</keyword>
<dbReference type="InterPro" id="IPR036291">
    <property type="entry name" value="NAD(P)-bd_dom_sf"/>
</dbReference>
<evidence type="ECO:0000259" key="3">
    <source>
        <dbReference type="Pfam" id="PF02719"/>
    </source>
</evidence>
<dbReference type="Pfam" id="PF13727">
    <property type="entry name" value="CoA_binding_3"/>
    <property type="match status" value="1"/>
</dbReference>
<keyword evidence="2" id="KW-0812">Transmembrane</keyword>
<reference evidence="5" key="1">
    <citation type="submission" date="2012-11" db="EMBL/GenBank/DDBJ databases">
        <authorList>
            <person name="Lucero-Rivera Y.E."/>
            <person name="Tovar-Ramirez D."/>
        </authorList>
    </citation>
    <scope>NUCLEOTIDE SEQUENCE [LARGE SCALE GENOMIC DNA]</scope>
    <source>
        <strain evidence="5">Araruama</strain>
    </source>
</reference>
<organism evidence="4 5">
    <name type="scientific">Candidatus Magnetoglobus multicellularis str. Araruama</name>
    <dbReference type="NCBI Taxonomy" id="890399"/>
    <lineage>
        <taxon>Bacteria</taxon>
        <taxon>Pseudomonadati</taxon>
        <taxon>Thermodesulfobacteriota</taxon>
        <taxon>Desulfobacteria</taxon>
        <taxon>Desulfobacterales</taxon>
        <taxon>Desulfobacteraceae</taxon>
        <taxon>Candidatus Magnetoglobus</taxon>
    </lineage>
</organism>
<feature type="transmembrane region" description="Helical" evidence="2">
    <location>
        <begin position="78"/>
        <end position="102"/>
    </location>
</feature>
<dbReference type="CDD" id="cd05237">
    <property type="entry name" value="UDP_invert_4-6DH_SDR_e"/>
    <property type="match status" value="1"/>
</dbReference>
<keyword evidence="2" id="KW-1133">Transmembrane helix</keyword>
<comment type="similarity">
    <text evidence="1">Belongs to the polysaccharide synthase family.</text>
</comment>
<feature type="domain" description="Polysaccharide biosynthesis protein CapD-like" evidence="3">
    <location>
        <begin position="291"/>
        <end position="573"/>
    </location>
</feature>
<dbReference type="Proteomes" id="UP000189670">
    <property type="component" value="Unassembled WGS sequence"/>
</dbReference>
<dbReference type="EMBL" id="ATBP01000001">
    <property type="protein sequence ID" value="ETR74690.1"/>
    <property type="molecule type" value="Genomic_DNA"/>
</dbReference>
<feature type="transmembrane region" description="Helical" evidence="2">
    <location>
        <begin position="108"/>
        <end position="128"/>
    </location>
</feature>
<dbReference type="InterPro" id="IPR003869">
    <property type="entry name" value="Polysac_CapD-like"/>
</dbReference>